<accession>A0AAD9VKR5</accession>
<comment type="caution">
    <text evidence="2">The sequence shown here is derived from an EMBL/GenBank/DDBJ whole genome shotgun (WGS) entry which is preliminary data.</text>
</comment>
<dbReference type="PROSITE" id="PS00141">
    <property type="entry name" value="ASP_PROTEASE"/>
    <property type="match status" value="1"/>
</dbReference>
<feature type="compositionally biased region" description="Polar residues" evidence="1">
    <location>
        <begin position="104"/>
        <end position="121"/>
    </location>
</feature>
<dbReference type="InterPro" id="IPR043128">
    <property type="entry name" value="Rev_trsase/Diguanyl_cyclase"/>
</dbReference>
<dbReference type="InterPro" id="IPR036875">
    <property type="entry name" value="Znf_CCHC_sf"/>
</dbReference>
<evidence type="ECO:0000313" key="2">
    <source>
        <dbReference type="EMBL" id="KAK2578371.1"/>
    </source>
</evidence>
<keyword evidence="3" id="KW-1185">Reference proteome</keyword>
<protein>
    <recommendedName>
        <fullName evidence="4">Peptidase A2 domain-containing protein</fullName>
    </recommendedName>
</protein>
<reference evidence="2" key="1">
    <citation type="submission" date="2021-08" db="EMBL/GenBank/DDBJ databases">
        <authorList>
            <person name="Misof B."/>
            <person name="Oliver O."/>
            <person name="Podsiadlowski L."/>
            <person name="Donath A."/>
            <person name="Peters R."/>
            <person name="Mayer C."/>
            <person name="Rust J."/>
            <person name="Gunkel S."/>
            <person name="Lesny P."/>
            <person name="Martin S."/>
            <person name="Oeyen J.P."/>
            <person name="Petersen M."/>
            <person name="Panagiotis P."/>
            <person name="Wilbrandt J."/>
            <person name="Tanja T."/>
        </authorList>
    </citation>
    <scope>NUCLEOTIDE SEQUENCE</scope>
    <source>
        <strain evidence="2">GBR_01_08_01A</strain>
        <tissue evidence="2">Thorax + abdomen</tissue>
    </source>
</reference>
<dbReference type="Gene3D" id="3.10.10.10">
    <property type="entry name" value="HIV Type 1 Reverse Transcriptase, subunit A, domain 1"/>
    <property type="match status" value="1"/>
</dbReference>
<dbReference type="Gene3D" id="3.30.70.270">
    <property type="match status" value="1"/>
</dbReference>
<dbReference type="SUPFAM" id="SSF50630">
    <property type="entry name" value="Acid proteases"/>
    <property type="match status" value="1"/>
</dbReference>
<gene>
    <name evidence="2" type="ORF">KPH14_001067</name>
</gene>
<dbReference type="InterPro" id="IPR021109">
    <property type="entry name" value="Peptidase_aspartic_dom_sf"/>
</dbReference>
<feature type="compositionally biased region" description="Polar residues" evidence="1">
    <location>
        <begin position="606"/>
        <end position="621"/>
    </location>
</feature>
<dbReference type="GO" id="GO:0006508">
    <property type="term" value="P:proteolysis"/>
    <property type="evidence" value="ECO:0007669"/>
    <property type="project" value="InterPro"/>
</dbReference>
<dbReference type="PANTHER" id="PTHR15503">
    <property type="entry name" value="LDOC1 RELATED"/>
    <property type="match status" value="1"/>
</dbReference>
<dbReference type="GO" id="GO:0003676">
    <property type="term" value="F:nucleic acid binding"/>
    <property type="evidence" value="ECO:0007669"/>
    <property type="project" value="InterPro"/>
</dbReference>
<organism evidence="2 3">
    <name type="scientific">Odynerus spinipes</name>
    <dbReference type="NCBI Taxonomy" id="1348599"/>
    <lineage>
        <taxon>Eukaryota</taxon>
        <taxon>Metazoa</taxon>
        <taxon>Ecdysozoa</taxon>
        <taxon>Arthropoda</taxon>
        <taxon>Hexapoda</taxon>
        <taxon>Insecta</taxon>
        <taxon>Pterygota</taxon>
        <taxon>Neoptera</taxon>
        <taxon>Endopterygota</taxon>
        <taxon>Hymenoptera</taxon>
        <taxon>Apocrita</taxon>
        <taxon>Aculeata</taxon>
        <taxon>Vespoidea</taxon>
        <taxon>Vespidae</taxon>
        <taxon>Eumeninae</taxon>
        <taxon>Odynerus</taxon>
    </lineage>
</organism>
<feature type="compositionally biased region" description="Low complexity" evidence="1">
    <location>
        <begin position="144"/>
        <end position="153"/>
    </location>
</feature>
<evidence type="ECO:0000313" key="3">
    <source>
        <dbReference type="Proteomes" id="UP001258017"/>
    </source>
</evidence>
<reference evidence="2" key="2">
    <citation type="journal article" date="2023" name="Commun. Biol.">
        <title>Intrasexual cuticular hydrocarbon dimorphism in a wasp sheds light on hydrocarbon biosynthesis genes in Hymenoptera.</title>
        <authorList>
            <person name="Moris V.C."/>
            <person name="Podsiadlowski L."/>
            <person name="Martin S."/>
            <person name="Oeyen J.P."/>
            <person name="Donath A."/>
            <person name="Petersen M."/>
            <person name="Wilbrandt J."/>
            <person name="Misof B."/>
            <person name="Liedtke D."/>
            <person name="Thamm M."/>
            <person name="Scheiner R."/>
            <person name="Schmitt T."/>
            <person name="Niehuis O."/>
        </authorList>
    </citation>
    <scope>NUCLEOTIDE SEQUENCE</scope>
    <source>
        <strain evidence="2">GBR_01_08_01A</strain>
    </source>
</reference>
<evidence type="ECO:0000256" key="1">
    <source>
        <dbReference type="SAM" id="MobiDB-lite"/>
    </source>
</evidence>
<proteinExistence type="predicted"/>
<dbReference type="EMBL" id="JAIFRP010000369">
    <property type="protein sequence ID" value="KAK2578371.1"/>
    <property type="molecule type" value="Genomic_DNA"/>
</dbReference>
<feature type="region of interest" description="Disordered" evidence="1">
    <location>
        <begin position="102"/>
        <end position="157"/>
    </location>
</feature>
<feature type="compositionally biased region" description="Basic and acidic residues" evidence="1">
    <location>
        <begin position="122"/>
        <end position="143"/>
    </location>
</feature>
<dbReference type="InterPro" id="IPR043502">
    <property type="entry name" value="DNA/RNA_pol_sf"/>
</dbReference>
<dbReference type="SUPFAM" id="SSF57756">
    <property type="entry name" value="Retrovirus zinc finger-like domains"/>
    <property type="match status" value="1"/>
</dbReference>
<name>A0AAD9VKR5_9HYME</name>
<dbReference type="PANTHER" id="PTHR15503:SF22">
    <property type="entry name" value="TRANSPOSON TY3-I GAG POLYPROTEIN"/>
    <property type="match status" value="1"/>
</dbReference>
<feature type="region of interest" description="Disordered" evidence="1">
    <location>
        <begin position="606"/>
        <end position="630"/>
    </location>
</feature>
<evidence type="ECO:0008006" key="4">
    <source>
        <dbReference type="Google" id="ProtNLM"/>
    </source>
</evidence>
<dbReference type="GO" id="GO:0008270">
    <property type="term" value="F:zinc ion binding"/>
    <property type="evidence" value="ECO:0007669"/>
    <property type="project" value="InterPro"/>
</dbReference>
<sequence length="630" mass="71685">MRHPPSFKDQLKQILVKFNLRLTLEILNLPIYNYEDFLHYVNERYYICSRSIESHRKTRSRKERVDMYHLQGEVVSEYNSVISQNDSTYDNDDAVTNLKAFQPGNHQSTQSNKQHTSNSKPLTHERLERNLSNFDERNKRDNVSSKSNDNSNRMQSNAPRDWSKVFCYNCGEWGHLARKPERPSVTSPPVIMSKGATEENNFSNENRIDSDIKIDQIKDLDRKLCSSDVSTLLSVGNDLHTIKDNDTAFLWEIDDETDDELELTDNELNATISDDVASPVKLSTILENESSELTAINPDQLCDTAWLKNWKPEGLSPHLINRLTQRRIYRGNDNLREPSKVLKIPAEITVFGIKIEGIIDSGSERSYLSPEAYERIKIYQLHGIKPDSTSTIGVRLGDSSATKSIGGTCFIIDIGDVYGPQWFSILPGLSGDLILGMDFWISFKVQVDPYKRTWTLAESQYFYNLSHRFIFPTELKALSVDQTQKLKDFLNKEFVKFDQDSSGMTNLITHVIKLDDTTPHGQKPYRRSERLRSFINKEVDRLLEKGYITWSNSNWASSPVVAPKANGGLRFCIDYRGLNRKTKKPANPLPQMGSILSQLHGSQGIPATNASSPGLQMSTVPPSGGSWIFN</sequence>
<dbReference type="InterPro" id="IPR001969">
    <property type="entry name" value="Aspartic_peptidase_AS"/>
</dbReference>
<dbReference type="InterPro" id="IPR032567">
    <property type="entry name" value="RTL1-rel"/>
</dbReference>
<dbReference type="CDD" id="cd00303">
    <property type="entry name" value="retropepsin_like"/>
    <property type="match status" value="1"/>
</dbReference>
<dbReference type="GO" id="GO:0071897">
    <property type="term" value="P:DNA biosynthetic process"/>
    <property type="evidence" value="ECO:0007669"/>
    <property type="project" value="UniProtKB-ARBA"/>
</dbReference>
<dbReference type="SUPFAM" id="SSF56672">
    <property type="entry name" value="DNA/RNA polymerases"/>
    <property type="match status" value="1"/>
</dbReference>
<dbReference type="AlphaFoldDB" id="A0AAD9VKR5"/>
<dbReference type="GO" id="GO:0004190">
    <property type="term" value="F:aspartic-type endopeptidase activity"/>
    <property type="evidence" value="ECO:0007669"/>
    <property type="project" value="InterPro"/>
</dbReference>
<dbReference type="Gene3D" id="2.40.70.10">
    <property type="entry name" value="Acid Proteases"/>
    <property type="match status" value="1"/>
</dbReference>
<dbReference type="Proteomes" id="UP001258017">
    <property type="component" value="Unassembled WGS sequence"/>
</dbReference>